<dbReference type="EMBL" id="JBJQND010000013">
    <property type="protein sequence ID" value="KAL3858500.1"/>
    <property type="molecule type" value="Genomic_DNA"/>
</dbReference>
<reference evidence="3 4" key="1">
    <citation type="submission" date="2024-11" db="EMBL/GenBank/DDBJ databases">
        <title>Chromosome-level genome assembly of the freshwater bivalve Anodonta woodiana.</title>
        <authorList>
            <person name="Chen X."/>
        </authorList>
    </citation>
    <scope>NUCLEOTIDE SEQUENCE [LARGE SCALE GENOMIC DNA]</scope>
    <source>
        <strain evidence="3">MN2024</strain>
        <tissue evidence="3">Gills</tissue>
    </source>
</reference>
<organism evidence="3 4">
    <name type="scientific">Sinanodonta woodiana</name>
    <name type="common">Chinese pond mussel</name>
    <name type="synonym">Anodonta woodiana</name>
    <dbReference type="NCBI Taxonomy" id="1069815"/>
    <lineage>
        <taxon>Eukaryota</taxon>
        <taxon>Metazoa</taxon>
        <taxon>Spiralia</taxon>
        <taxon>Lophotrochozoa</taxon>
        <taxon>Mollusca</taxon>
        <taxon>Bivalvia</taxon>
        <taxon>Autobranchia</taxon>
        <taxon>Heteroconchia</taxon>
        <taxon>Palaeoheterodonta</taxon>
        <taxon>Unionida</taxon>
        <taxon>Unionoidea</taxon>
        <taxon>Unionidae</taxon>
        <taxon>Unioninae</taxon>
        <taxon>Sinanodonta</taxon>
    </lineage>
</organism>
<dbReference type="Pfam" id="PF02536">
    <property type="entry name" value="mTERF"/>
    <property type="match status" value="1"/>
</dbReference>
<keyword evidence="2" id="KW-0809">Transit peptide</keyword>
<evidence type="ECO:0000313" key="4">
    <source>
        <dbReference type="Proteomes" id="UP001634394"/>
    </source>
</evidence>
<dbReference type="PANTHER" id="PTHR15437:SF6">
    <property type="entry name" value="TRANSCRIPTION TERMINATION FACTOR, MITOCHONDRIAL"/>
    <property type="match status" value="1"/>
</dbReference>
<dbReference type="EMBL" id="JBJQND010000013">
    <property type="protein sequence ID" value="KAL3858498.1"/>
    <property type="molecule type" value="Genomic_DNA"/>
</dbReference>
<dbReference type="InterPro" id="IPR038538">
    <property type="entry name" value="MTERF_sf"/>
</dbReference>
<protein>
    <submittedName>
        <fullName evidence="3">Uncharacterized protein</fullName>
    </submittedName>
</protein>
<dbReference type="Proteomes" id="UP001634394">
    <property type="component" value="Unassembled WGS sequence"/>
</dbReference>
<comment type="caution">
    <text evidence="3">The sequence shown here is derived from an EMBL/GenBank/DDBJ whole genome shotgun (WGS) entry which is preliminary data.</text>
</comment>
<dbReference type="EMBL" id="JBJQND010000013">
    <property type="protein sequence ID" value="KAL3858499.1"/>
    <property type="molecule type" value="Genomic_DNA"/>
</dbReference>
<name>A0ABD3VA84_SINWO</name>
<sequence>MKLPPLNWFRQFLSSGIYGYCSGLKRTSSLQYLSSTVGIKTTEGVHFFGDKSVFSRAKIKWLWTRNVHVTIPFQYFKPRIKKQNDDEISEMLVKYAARFEAIIEILGGDKDLAYRLVISDTRFLQCYLKETMREKIELLQHYGFSLKEIVNSHHALFLSKNTLEKRINRMQSHKIYSYSLGHLIRGKASFEELAAVYDQEAKLMEGFTTKEGFLASVLKCTEDDVVKMVQDGHLYLQDHLLTSIVDLVSLYQQYGITLEDIRNDPGFLSIKYANALRRTKILKNYNVTDKNVIRYVMSHTVTMDEAAERHAQLWRQDRDALGEAKSLEELLCRDLQCTPEDVEFMFAIYEKLRISSPYKVKKTIDLLVGKYGMPRKWLVLHPIIFYYSTDRLKYRYKFLTEIGVIDLDSVFQNMCLTKRILLKKFKDFADLYTYKS</sequence>
<evidence type="ECO:0000256" key="2">
    <source>
        <dbReference type="ARBA" id="ARBA00022946"/>
    </source>
</evidence>
<comment type="similarity">
    <text evidence="1">Belongs to the mTERF family.</text>
</comment>
<dbReference type="Gene3D" id="1.25.70.10">
    <property type="entry name" value="Transcription termination factor 3, mitochondrial"/>
    <property type="match status" value="1"/>
</dbReference>
<keyword evidence="4" id="KW-1185">Reference proteome</keyword>
<evidence type="ECO:0000256" key="1">
    <source>
        <dbReference type="ARBA" id="ARBA00007692"/>
    </source>
</evidence>
<proteinExistence type="inferred from homology"/>
<dbReference type="PANTHER" id="PTHR15437">
    <property type="entry name" value="TRANSCRIPTION TERMINATION FACTOR, MITOCHONDRIAL"/>
    <property type="match status" value="1"/>
</dbReference>
<dbReference type="InterPro" id="IPR003690">
    <property type="entry name" value="MTERF"/>
</dbReference>
<dbReference type="AlphaFoldDB" id="A0ABD3VA84"/>
<gene>
    <name evidence="3" type="ORF">ACJMK2_013086</name>
</gene>
<accession>A0ABD3VA84</accession>
<evidence type="ECO:0000313" key="3">
    <source>
        <dbReference type="EMBL" id="KAL3858500.1"/>
    </source>
</evidence>